<dbReference type="SUPFAM" id="SSF50447">
    <property type="entry name" value="Translation proteins"/>
    <property type="match status" value="1"/>
</dbReference>
<dbReference type="GO" id="GO:0000103">
    <property type="term" value="P:sulfate assimilation"/>
    <property type="evidence" value="ECO:0007669"/>
    <property type="project" value="UniProtKB-UniRule"/>
</dbReference>
<feature type="domain" description="Tr-type G" evidence="17">
    <location>
        <begin position="43"/>
        <end position="258"/>
    </location>
</feature>
<evidence type="ECO:0000256" key="10">
    <source>
        <dbReference type="ARBA" id="ARBA00023134"/>
    </source>
</evidence>
<dbReference type="Pfam" id="PF00009">
    <property type="entry name" value="GTP_EFTU"/>
    <property type="match status" value="1"/>
</dbReference>
<evidence type="ECO:0000256" key="11">
    <source>
        <dbReference type="ARBA" id="ARBA00023268"/>
    </source>
</evidence>
<keyword evidence="9 15" id="KW-0067">ATP-binding</keyword>
<dbReference type="NCBIfam" id="TIGR00455">
    <property type="entry name" value="apsK"/>
    <property type="match status" value="1"/>
</dbReference>
<keyword evidence="10 15" id="KW-0342">GTP-binding</keyword>
<evidence type="ECO:0000256" key="13">
    <source>
        <dbReference type="ARBA" id="ARBA00055271"/>
    </source>
</evidence>
<comment type="function">
    <text evidence="2">APS kinase catalyzes the synthesis of activated sulfate.</text>
</comment>
<feature type="binding site" evidence="15">
    <location>
        <begin position="131"/>
        <end position="135"/>
    </location>
    <ligand>
        <name>GTP</name>
        <dbReference type="ChEBI" id="CHEBI:37565"/>
    </ligand>
</feature>
<dbReference type="HAMAP" id="MF_00062">
    <property type="entry name" value="Sulf_adenylyltr_sub1"/>
    <property type="match status" value="1"/>
</dbReference>
<evidence type="ECO:0000256" key="14">
    <source>
        <dbReference type="ARBA" id="ARBA00062688"/>
    </source>
</evidence>
<evidence type="ECO:0000313" key="18">
    <source>
        <dbReference type="EMBL" id="QGY46046.1"/>
    </source>
</evidence>
<evidence type="ECO:0000256" key="8">
    <source>
        <dbReference type="ARBA" id="ARBA00022741"/>
    </source>
</evidence>
<dbReference type="InterPro" id="IPR002891">
    <property type="entry name" value="APS"/>
</dbReference>
<keyword evidence="6 15" id="KW-0808">Transferase</keyword>
<dbReference type="PRINTS" id="PR00315">
    <property type="entry name" value="ELONGATNFCT"/>
</dbReference>
<comment type="similarity">
    <text evidence="5">In the N-terminal section; belongs to the TRAFAC class translation factor GTPase superfamily. Classic translation factor GTPase family. CysN/NodQ subfamily.</text>
</comment>
<feature type="binding site" evidence="15">
    <location>
        <begin position="52"/>
        <end position="59"/>
    </location>
    <ligand>
        <name>GTP</name>
        <dbReference type="ChEBI" id="CHEBI:37565"/>
    </ligand>
</feature>
<dbReference type="CDD" id="cd03695">
    <property type="entry name" value="CysN_NodQ_II"/>
    <property type="match status" value="1"/>
</dbReference>
<dbReference type="Gene3D" id="2.40.30.10">
    <property type="entry name" value="Translation factors"/>
    <property type="match status" value="2"/>
</dbReference>
<dbReference type="InterPro" id="IPR054696">
    <property type="entry name" value="GTP-eEF1A_C"/>
</dbReference>
<dbReference type="GO" id="GO:0005524">
    <property type="term" value="F:ATP binding"/>
    <property type="evidence" value="ECO:0007669"/>
    <property type="project" value="UniProtKB-KW"/>
</dbReference>
<dbReference type="InterPro" id="IPR009000">
    <property type="entry name" value="Transl_B-barrel_sf"/>
</dbReference>
<keyword evidence="11" id="KW-0511">Multifunctional enzyme</keyword>
<dbReference type="GO" id="GO:0004020">
    <property type="term" value="F:adenylylsulfate kinase activity"/>
    <property type="evidence" value="ECO:0007669"/>
    <property type="project" value="InterPro"/>
</dbReference>
<evidence type="ECO:0000256" key="3">
    <source>
        <dbReference type="ARBA" id="ARBA00005048"/>
    </source>
</evidence>
<dbReference type="GO" id="GO:0070814">
    <property type="term" value="P:hydrogen sulfide biosynthetic process"/>
    <property type="evidence" value="ECO:0007669"/>
    <property type="project" value="UniProtKB-UniRule"/>
</dbReference>
<evidence type="ECO:0000256" key="5">
    <source>
        <dbReference type="ARBA" id="ARBA00007237"/>
    </source>
</evidence>
<comment type="function">
    <text evidence="13 15">With CysD forms the ATP sulfurylase (ATPS) that catalyzes the adenylation of sulfate producing adenosine 5'-phosphosulfate (APS) and diphosphate, the first enzymatic step in sulfur assimilation pathway. APS synthesis involves the formation of a high-energy phosphoric-sulfuric acid anhydride bond driven by GTP hydrolysis by CysN coupled to ATP hydrolysis by CysD.</text>
</comment>
<keyword evidence="7 15" id="KW-0548">Nucleotidyltransferase</keyword>
<evidence type="ECO:0000256" key="15">
    <source>
        <dbReference type="HAMAP-Rule" id="MF_00062"/>
    </source>
</evidence>
<dbReference type="InterPro" id="IPR041757">
    <property type="entry name" value="CysN_GTP-bd"/>
</dbReference>
<dbReference type="SUPFAM" id="SSF50465">
    <property type="entry name" value="EF-Tu/eEF-1alpha/eIF2-gamma C-terminal domain"/>
    <property type="match status" value="1"/>
</dbReference>
<dbReference type="CDD" id="cd02027">
    <property type="entry name" value="APSK"/>
    <property type="match status" value="1"/>
</dbReference>
<dbReference type="FunFam" id="3.40.50.300:FF:000119">
    <property type="entry name" value="Sulfate adenylyltransferase subunit 1"/>
    <property type="match status" value="1"/>
</dbReference>
<name>A0A6I6JSQ6_9BACT</name>
<evidence type="ECO:0000256" key="9">
    <source>
        <dbReference type="ARBA" id="ARBA00022840"/>
    </source>
</evidence>
<gene>
    <name evidence="15 18" type="primary">cysN</name>
    <name evidence="18" type="ORF">GM418_20955</name>
</gene>
<dbReference type="InterPro" id="IPR050100">
    <property type="entry name" value="TRAFAC_GTPase_members"/>
</dbReference>
<keyword evidence="8 15" id="KW-0547">Nucleotide-binding</keyword>
<evidence type="ECO:0000256" key="1">
    <source>
        <dbReference type="ARBA" id="ARBA00001823"/>
    </source>
</evidence>
<dbReference type="EMBL" id="CP046401">
    <property type="protein sequence ID" value="QGY46046.1"/>
    <property type="molecule type" value="Genomic_DNA"/>
</dbReference>
<dbReference type="SUPFAM" id="SSF52540">
    <property type="entry name" value="P-loop containing nucleoside triphosphate hydrolases"/>
    <property type="match status" value="2"/>
</dbReference>
<comment type="catalytic activity">
    <reaction evidence="1">
        <text>adenosine 5'-phosphosulfate + ATP = 3'-phosphoadenylyl sulfate + ADP + H(+)</text>
        <dbReference type="Rhea" id="RHEA:24152"/>
        <dbReference type="ChEBI" id="CHEBI:15378"/>
        <dbReference type="ChEBI" id="CHEBI:30616"/>
        <dbReference type="ChEBI" id="CHEBI:58243"/>
        <dbReference type="ChEBI" id="CHEBI:58339"/>
        <dbReference type="ChEBI" id="CHEBI:456216"/>
        <dbReference type="EC" id="2.7.1.25"/>
    </reaction>
</comment>
<dbReference type="KEGG" id="mcos:GM418_20955"/>
<dbReference type="RefSeq" id="WP_158869184.1">
    <property type="nucleotide sequence ID" value="NZ_CP046401.1"/>
</dbReference>
<evidence type="ECO:0000256" key="12">
    <source>
        <dbReference type="ARBA" id="ARBA00049370"/>
    </source>
</evidence>
<sequence>MGKDTPKNNHNNTSKNQLDSVSSFEGEKGGLSIREFLDQDQRKDLLRLLTAGSVDDGKSTLIGRLMFDSKMLYEDQLAALERDSKRVGHAGEDIDYALLLDGLKAEREQGITIDVAYRYFSTAKRKFIIADTPGHEQYTRNMITGGSTANLAIILIDARHGVITQTKRHTYLASLLGIKHVVVAINKMDLVDFRQEVFEKIRKDYETFVAQLDIPDIHYIPLSALKGDNVVETSERTPWYHGNSLLEFLETVHISSDRNFTDLRYPVQFVLRPDIKFRGFSTSVASGIIKKGDDILVLPSLKTSKVKSIVSYDGELDYAFPPQSVTVTLEDEIDISRGDMIVHPDNRPRVERHFEAMLVWMDENEMDLSTPFYIKHANNNTKAKIDQIRYKVDVNTLEKSNIENFKLNEIGRVVITTTKPLFFDPYTQNRQTGSFILIDPVTHNTCAVGMIIDKLGSKNLPSRITDTDKETIAKGKSLVTIAERQKKLNQKGDTIWITGLHGSGKNELAFSLEKKLFENGATVVLLDGSSLRMGLNKELDFSPADRAEHLRRVAHISKMLNDQGIITICSFISRNNSLRKQIAQIIGEERFHLLYMNATMEFCRNNKPELYEKAEKGEIENLPGIDLEYEKPGDATLVLKPEENEINIDRILDYISANKIFPVH</sequence>
<dbReference type="GO" id="GO:0004781">
    <property type="term" value="F:sulfate adenylyltransferase (ATP) activity"/>
    <property type="evidence" value="ECO:0007669"/>
    <property type="project" value="UniProtKB-UniRule"/>
</dbReference>
<keyword evidence="19" id="KW-1185">Reference proteome</keyword>
<dbReference type="EC" id="2.7.7.4" evidence="15"/>
<feature type="binding site" evidence="15">
    <location>
        <begin position="186"/>
        <end position="189"/>
    </location>
    <ligand>
        <name>GTP</name>
        <dbReference type="ChEBI" id="CHEBI:37565"/>
    </ligand>
</feature>
<dbReference type="InterPro" id="IPR044139">
    <property type="entry name" value="CysN_NoDQ_III"/>
</dbReference>
<comment type="pathway">
    <text evidence="3 15">Sulfur metabolism; hydrogen sulfide biosynthesis; sulfite from sulfate: step 1/3.</text>
</comment>
<dbReference type="Pfam" id="PF22594">
    <property type="entry name" value="GTP-eEF1A_C"/>
    <property type="match status" value="1"/>
</dbReference>
<dbReference type="GO" id="GO:0003924">
    <property type="term" value="F:GTPase activity"/>
    <property type="evidence" value="ECO:0007669"/>
    <property type="project" value="InterPro"/>
</dbReference>
<evidence type="ECO:0000259" key="17">
    <source>
        <dbReference type="PROSITE" id="PS51722"/>
    </source>
</evidence>
<evidence type="ECO:0000313" key="19">
    <source>
        <dbReference type="Proteomes" id="UP000428260"/>
    </source>
</evidence>
<dbReference type="PROSITE" id="PS51722">
    <property type="entry name" value="G_TR_2"/>
    <property type="match status" value="1"/>
</dbReference>
<organism evidence="18 19">
    <name type="scientific">Maribellus comscasis</name>
    <dbReference type="NCBI Taxonomy" id="2681766"/>
    <lineage>
        <taxon>Bacteria</taxon>
        <taxon>Pseudomonadati</taxon>
        <taxon>Bacteroidota</taxon>
        <taxon>Bacteroidia</taxon>
        <taxon>Marinilabiliales</taxon>
        <taxon>Prolixibacteraceae</taxon>
        <taxon>Maribellus</taxon>
    </lineage>
</organism>
<accession>A0A6I6JSQ6</accession>
<protein>
    <recommendedName>
        <fullName evidence="15">Sulfate adenylyltransferase subunit 1</fullName>
        <ecNumber evidence="15">2.7.7.4</ecNumber>
    </recommendedName>
    <alternativeName>
        <fullName evidence="15">ATP-sulfurylase large subunit</fullName>
    </alternativeName>
    <alternativeName>
        <fullName evidence="15">Sulfate adenylate transferase</fullName>
        <shortName evidence="15">SAT</shortName>
    </alternativeName>
</protein>
<dbReference type="InterPro" id="IPR009001">
    <property type="entry name" value="Transl_elong_EF1A/Init_IF2_C"/>
</dbReference>
<dbReference type="NCBIfam" id="TIGR02034">
    <property type="entry name" value="CysN"/>
    <property type="match status" value="1"/>
</dbReference>
<dbReference type="Gene3D" id="3.40.50.300">
    <property type="entry name" value="P-loop containing nucleotide triphosphate hydrolases"/>
    <property type="match status" value="2"/>
</dbReference>
<dbReference type="InterPro" id="IPR059117">
    <property type="entry name" value="APS_kinase_dom"/>
</dbReference>
<dbReference type="PROSITE" id="PS00301">
    <property type="entry name" value="G_TR_1"/>
    <property type="match status" value="1"/>
</dbReference>
<dbReference type="InterPro" id="IPR000795">
    <property type="entry name" value="T_Tr_GTP-bd_dom"/>
</dbReference>
<feature type="region of interest" description="Disordered" evidence="16">
    <location>
        <begin position="1"/>
        <end position="26"/>
    </location>
</feature>
<dbReference type="InterPro" id="IPR027417">
    <property type="entry name" value="P-loop_NTPase"/>
</dbReference>
<evidence type="ECO:0000256" key="7">
    <source>
        <dbReference type="ARBA" id="ARBA00022695"/>
    </source>
</evidence>
<dbReference type="CDD" id="cd04166">
    <property type="entry name" value="CysN_ATPS"/>
    <property type="match status" value="1"/>
</dbReference>
<feature type="compositionally biased region" description="Polar residues" evidence="16">
    <location>
        <begin position="8"/>
        <end position="23"/>
    </location>
</feature>
<dbReference type="InterPro" id="IPR011779">
    <property type="entry name" value="SO4_adenylTrfase_lsu"/>
</dbReference>
<dbReference type="NCBIfam" id="NF004035">
    <property type="entry name" value="PRK05506.1"/>
    <property type="match status" value="1"/>
</dbReference>
<evidence type="ECO:0000256" key="2">
    <source>
        <dbReference type="ARBA" id="ARBA00002357"/>
    </source>
</evidence>
<dbReference type="GO" id="GO:0005525">
    <property type="term" value="F:GTP binding"/>
    <property type="evidence" value="ECO:0007669"/>
    <property type="project" value="UniProtKB-UniRule"/>
</dbReference>
<dbReference type="UniPathway" id="UPA00140">
    <property type="reaction ID" value="UER00204"/>
</dbReference>
<comment type="subunit">
    <text evidence="14">Heterodimer composed of CysD, the smaller subunit, and CysNC.</text>
</comment>
<comment type="catalytic activity">
    <reaction evidence="12 15">
        <text>sulfate + ATP + H(+) = adenosine 5'-phosphosulfate + diphosphate</text>
        <dbReference type="Rhea" id="RHEA:18133"/>
        <dbReference type="ChEBI" id="CHEBI:15378"/>
        <dbReference type="ChEBI" id="CHEBI:16189"/>
        <dbReference type="ChEBI" id="CHEBI:30616"/>
        <dbReference type="ChEBI" id="CHEBI:33019"/>
        <dbReference type="ChEBI" id="CHEBI:58243"/>
        <dbReference type="EC" id="2.7.7.4"/>
    </reaction>
</comment>
<dbReference type="InterPro" id="IPR044138">
    <property type="entry name" value="CysN_II"/>
</dbReference>
<reference evidence="18 19" key="1">
    <citation type="submission" date="2019-11" db="EMBL/GenBank/DDBJ databases">
        <authorList>
            <person name="Zheng R.K."/>
            <person name="Sun C.M."/>
        </authorList>
    </citation>
    <scope>NUCLEOTIDE SEQUENCE [LARGE SCALE GENOMIC DNA]</scope>
    <source>
        <strain evidence="18 19">WC007</strain>
    </source>
</reference>
<proteinExistence type="inferred from homology"/>
<comment type="similarity">
    <text evidence="15">Belongs to the TRAFAC class translation factor GTPase superfamily. Classic translation factor GTPase family. CysN/NodQ subfamily.</text>
</comment>
<dbReference type="InterPro" id="IPR031157">
    <property type="entry name" value="G_TR_CS"/>
</dbReference>
<dbReference type="NCBIfam" id="NF003478">
    <property type="entry name" value="PRK05124.1"/>
    <property type="match status" value="1"/>
</dbReference>
<evidence type="ECO:0000256" key="6">
    <source>
        <dbReference type="ARBA" id="ARBA00022679"/>
    </source>
</evidence>
<evidence type="ECO:0000256" key="16">
    <source>
        <dbReference type="SAM" id="MobiDB-lite"/>
    </source>
</evidence>
<dbReference type="Proteomes" id="UP000428260">
    <property type="component" value="Chromosome"/>
</dbReference>
<dbReference type="Pfam" id="PF01583">
    <property type="entry name" value="APS_kinase"/>
    <property type="match status" value="1"/>
</dbReference>
<dbReference type="PANTHER" id="PTHR23115">
    <property type="entry name" value="TRANSLATION FACTOR"/>
    <property type="match status" value="1"/>
</dbReference>
<comment type="similarity">
    <text evidence="4">In the C-terminal section; belongs to the APS kinase family.</text>
</comment>
<dbReference type="CDD" id="cd04095">
    <property type="entry name" value="CysN_NoDQ_III"/>
    <property type="match status" value="1"/>
</dbReference>
<dbReference type="AlphaFoldDB" id="A0A6I6JSQ6"/>
<evidence type="ECO:0000256" key="4">
    <source>
        <dbReference type="ARBA" id="ARBA00005438"/>
    </source>
</evidence>
<dbReference type="FunFam" id="2.40.30.10:FF:000027">
    <property type="entry name" value="Sulfate adenylyltransferase subunit 1"/>
    <property type="match status" value="1"/>
</dbReference>